<keyword evidence="2" id="KW-1185">Reference proteome</keyword>
<dbReference type="EMBL" id="JAIQZJ010000016">
    <property type="protein sequence ID" value="MBZ5740605.1"/>
    <property type="molecule type" value="Genomic_DNA"/>
</dbReference>
<sequence>MGLVRPVRVDVTGLAGPTRGQSRGPGWRATSPGLFVPTSTTDALVEQRIVEAHARARERAVVTGWAALRLHGGAFFDGLARDGRTRVPVPIAANGERLASGFGAVVVEDRIPLDEVTIIHGIRCAKVERALYDEMQRIGEVREMAVAAGAAYAARLTSIRRMRLYAATRRWYRDVRTVKAAVEMSCEGCRSPQEDRFRIIWEYTAGWGRPLVNRTLLDLHGRFIATPDLFDPVRGVIGEYAGADHRDGDRHAKDVERAADLRAAGLEIVETVGRDLRDESRVVRRMEQAAARAAHLERRWQLAPPETPTLDEYLDARDAA</sequence>
<proteinExistence type="predicted"/>
<protein>
    <recommendedName>
        <fullName evidence="3">DUF559 domain-containing protein</fullName>
    </recommendedName>
</protein>
<accession>A0ABS7UHW5</accession>
<organism evidence="1 2">
    <name type="scientific">Nocardioides mangrovi</name>
    <dbReference type="NCBI Taxonomy" id="2874580"/>
    <lineage>
        <taxon>Bacteria</taxon>
        <taxon>Bacillati</taxon>
        <taxon>Actinomycetota</taxon>
        <taxon>Actinomycetes</taxon>
        <taxon>Propionibacteriales</taxon>
        <taxon>Nocardioidaceae</taxon>
        <taxon>Nocardioides</taxon>
    </lineage>
</organism>
<comment type="caution">
    <text evidence="1">The sequence shown here is derived from an EMBL/GenBank/DDBJ whole genome shotgun (WGS) entry which is preliminary data.</text>
</comment>
<name>A0ABS7UHW5_9ACTN</name>
<evidence type="ECO:0008006" key="3">
    <source>
        <dbReference type="Google" id="ProtNLM"/>
    </source>
</evidence>
<evidence type="ECO:0000313" key="2">
    <source>
        <dbReference type="Proteomes" id="UP000780875"/>
    </source>
</evidence>
<dbReference type="Proteomes" id="UP000780875">
    <property type="component" value="Unassembled WGS sequence"/>
</dbReference>
<gene>
    <name evidence="1" type="ORF">K8U61_20710</name>
</gene>
<reference evidence="1 2" key="1">
    <citation type="submission" date="2021-09" db="EMBL/GenBank/DDBJ databases">
        <title>Whole genome sequence of Nocardioides sp. GBK3QG-3.</title>
        <authorList>
            <person name="Tuo L."/>
        </authorList>
    </citation>
    <scope>NUCLEOTIDE SEQUENCE [LARGE SCALE GENOMIC DNA]</scope>
    <source>
        <strain evidence="1 2">GBK3QG-3</strain>
    </source>
</reference>
<evidence type="ECO:0000313" key="1">
    <source>
        <dbReference type="EMBL" id="MBZ5740605.1"/>
    </source>
</evidence>